<evidence type="ECO:0000313" key="3">
    <source>
        <dbReference type="EMBL" id="SCL22446.1"/>
    </source>
</evidence>
<keyword evidence="1" id="KW-1133">Transmembrane helix</keyword>
<dbReference type="EMBL" id="FMHV01000002">
    <property type="protein sequence ID" value="SCL22446.1"/>
    <property type="molecule type" value="Genomic_DNA"/>
</dbReference>
<feature type="transmembrane region" description="Helical" evidence="1">
    <location>
        <begin position="58"/>
        <end position="80"/>
    </location>
</feature>
<protein>
    <recommendedName>
        <fullName evidence="2">DUF7144 domain-containing protein</fullName>
    </recommendedName>
</protein>
<dbReference type="Proteomes" id="UP000199413">
    <property type="component" value="Unassembled WGS sequence"/>
</dbReference>
<dbReference type="OrthoDB" id="3405699at2"/>
<name>A0A1C6RYY3_9ACTN</name>
<proteinExistence type="predicted"/>
<reference evidence="4" key="1">
    <citation type="submission" date="2016-06" db="EMBL/GenBank/DDBJ databases">
        <authorList>
            <person name="Varghese N."/>
            <person name="Submissions Spin"/>
        </authorList>
    </citation>
    <scope>NUCLEOTIDE SEQUENCE [LARGE SCALE GENOMIC DNA]</scope>
    <source>
        <strain evidence="4">DSM 45431</strain>
    </source>
</reference>
<gene>
    <name evidence="3" type="ORF">GA0070624_2531</name>
</gene>
<evidence type="ECO:0000313" key="4">
    <source>
        <dbReference type="Proteomes" id="UP000199413"/>
    </source>
</evidence>
<feature type="transmembrane region" description="Helical" evidence="1">
    <location>
        <begin position="87"/>
        <end position="104"/>
    </location>
</feature>
<dbReference type="RefSeq" id="WP_141714990.1">
    <property type="nucleotide sequence ID" value="NZ_FMHV01000002.1"/>
</dbReference>
<evidence type="ECO:0000259" key="2">
    <source>
        <dbReference type="Pfam" id="PF23636"/>
    </source>
</evidence>
<accession>A0A1C6RYY3</accession>
<dbReference type="InterPro" id="IPR055568">
    <property type="entry name" value="DUF7144"/>
</dbReference>
<sequence length="138" mass="14249">MGSPQAAGEVAVHGRRRPLLAGGLLAGSGLVDVITAYANTMGDPFVVVTRQSAYRVDITGWAWLHVAIGAAVMVAGLLVFTGRRATVRFAIAAAVLAIAADLLLFPYAPIRSVLVVGLNGAAIRLLVRRGAAPPGRQP</sequence>
<feature type="domain" description="DUF7144" evidence="2">
    <location>
        <begin position="19"/>
        <end position="130"/>
    </location>
</feature>
<keyword evidence="4" id="KW-1185">Reference proteome</keyword>
<feature type="transmembrane region" description="Helical" evidence="1">
    <location>
        <begin position="19"/>
        <end position="38"/>
    </location>
</feature>
<dbReference type="Pfam" id="PF23636">
    <property type="entry name" value="DUF7144"/>
    <property type="match status" value="1"/>
</dbReference>
<keyword evidence="1" id="KW-0472">Membrane</keyword>
<keyword evidence="1" id="KW-0812">Transmembrane</keyword>
<organism evidence="3 4">
    <name type="scientific">Micromonospora rhizosphaerae</name>
    <dbReference type="NCBI Taxonomy" id="568872"/>
    <lineage>
        <taxon>Bacteria</taxon>
        <taxon>Bacillati</taxon>
        <taxon>Actinomycetota</taxon>
        <taxon>Actinomycetes</taxon>
        <taxon>Micromonosporales</taxon>
        <taxon>Micromonosporaceae</taxon>
        <taxon>Micromonospora</taxon>
    </lineage>
</organism>
<dbReference type="AlphaFoldDB" id="A0A1C6RYY3"/>
<evidence type="ECO:0000256" key="1">
    <source>
        <dbReference type="SAM" id="Phobius"/>
    </source>
</evidence>